<dbReference type="Pfam" id="PF02949">
    <property type="entry name" value="7tm_6"/>
    <property type="match status" value="1"/>
</dbReference>
<keyword evidence="8" id="KW-0807">Transducer</keyword>
<accession>A0A067R7U2</accession>
<keyword evidence="6 9" id="KW-0472">Membrane</keyword>
<proteinExistence type="predicted"/>
<dbReference type="GO" id="GO:0005886">
    <property type="term" value="C:plasma membrane"/>
    <property type="evidence" value="ECO:0007669"/>
    <property type="project" value="TreeGrafter"/>
</dbReference>
<keyword evidence="5 9" id="KW-1133">Transmembrane helix</keyword>
<evidence type="ECO:0000256" key="1">
    <source>
        <dbReference type="ARBA" id="ARBA00004141"/>
    </source>
</evidence>
<evidence type="ECO:0000313" key="11">
    <source>
        <dbReference type="Proteomes" id="UP000027135"/>
    </source>
</evidence>
<evidence type="ECO:0000256" key="4">
    <source>
        <dbReference type="ARBA" id="ARBA00022725"/>
    </source>
</evidence>
<evidence type="ECO:0000313" key="10">
    <source>
        <dbReference type="EMBL" id="KDR14436.1"/>
    </source>
</evidence>
<name>A0A067R7U2_ZOONE</name>
<evidence type="ECO:0000256" key="8">
    <source>
        <dbReference type="ARBA" id="ARBA00023224"/>
    </source>
</evidence>
<evidence type="ECO:0008006" key="12">
    <source>
        <dbReference type="Google" id="ProtNLM"/>
    </source>
</evidence>
<feature type="transmembrane region" description="Helical" evidence="9">
    <location>
        <begin position="81"/>
        <end position="104"/>
    </location>
</feature>
<dbReference type="GO" id="GO:0004984">
    <property type="term" value="F:olfactory receptor activity"/>
    <property type="evidence" value="ECO:0007669"/>
    <property type="project" value="InterPro"/>
</dbReference>
<dbReference type="InterPro" id="IPR004117">
    <property type="entry name" value="7tm6_olfct_rcpt"/>
</dbReference>
<organism evidence="10 11">
    <name type="scientific">Zootermopsis nevadensis</name>
    <name type="common">Dampwood termite</name>
    <dbReference type="NCBI Taxonomy" id="136037"/>
    <lineage>
        <taxon>Eukaryota</taxon>
        <taxon>Metazoa</taxon>
        <taxon>Ecdysozoa</taxon>
        <taxon>Arthropoda</taxon>
        <taxon>Hexapoda</taxon>
        <taxon>Insecta</taxon>
        <taxon>Pterygota</taxon>
        <taxon>Neoptera</taxon>
        <taxon>Polyneoptera</taxon>
        <taxon>Dictyoptera</taxon>
        <taxon>Blattodea</taxon>
        <taxon>Blattoidea</taxon>
        <taxon>Termitoidae</taxon>
        <taxon>Termopsidae</taxon>
        <taxon>Zootermopsis</taxon>
    </lineage>
</organism>
<dbReference type="eggNOG" id="ENOG502SAW0">
    <property type="taxonomic scope" value="Eukaryota"/>
</dbReference>
<feature type="transmembrane region" description="Helical" evidence="9">
    <location>
        <begin position="402"/>
        <end position="423"/>
    </location>
</feature>
<evidence type="ECO:0000256" key="2">
    <source>
        <dbReference type="ARBA" id="ARBA00022606"/>
    </source>
</evidence>
<dbReference type="Proteomes" id="UP000027135">
    <property type="component" value="Unassembled WGS sequence"/>
</dbReference>
<evidence type="ECO:0000256" key="9">
    <source>
        <dbReference type="SAM" id="Phobius"/>
    </source>
</evidence>
<keyword evidence="11" id="KW-1185">Reference proteome</keyword>
<dbReference type="GO" id="GO:0007165">
    <property type="term" value="P:signal transduction"/>
    <property type="evidence" value="ECO:0007669"/>
    <property type="project" value="UniProtKB-KW"/>
</dbReference>
<dbReference type="FunCoup" id="A0A067R7U2">
    <property type="interactions" value="80"/>
</dbReference>
<dbReference type="EMBL" id="KK852879">
    <property type="protein sequence ID" value="KDR14436.1"/>
    <property type="molecule type" value="Genomic_DNA"/>
</dbReference>
<keyword evidence="4" id="KW-0552">Olfaction</keyword>
<gene>
    <name evidence="10" type="ORF">L798_11605</name>
</gene>
<dbReference type="PANTHER" id="PTHR21137:SF42">
    <property type="entry name" value="ODORANT RECEPTOR 83A"/>
    <property type="match status" value="1"/>
</dbReference>
<reference evidence="10 11" key="1">
    <citation type="journal article" date="2014" name="Nat. Commun.">
        <title>Molecular traces of alternative social organization in a termite genome.</title>
        <authorList>
            <person name="Terrapon N."/>
            <person name="Li C."/>
            <person name="Robertson H.M."/>
            <person name="Ji L."/>
            <person name="Meng X."/>
            <person name="Booth W."/>
            <person name="Chen Z."/>
            <person name="Childers C.P."/>
            <person name="Glastad K.M."/>
            <person name="Gokhale K."/>
            <person name="Gowin J."/>
            <person name="Gronenberg W."/>
            <person name="Hermansen R.A."/>
            <person name="Hu H."/>
            <person name="Hunt B.G."/>
            <person name="Huylmans A.K."/>
            <person name="Khalil S.M."/>
            <person name="Mitchell R.D."/>
            <person name="Munoz-Torres M.C."/>
            <person name="Mustard J.A."/>
            <person name="Pan H."/>
            <person name="Reese J.T."/>
            <person name="Scharf M.E."/>
            <person name="Sun F."/>
            <person name="Vogel H."/>
            <person name="Xiao J."/>
            <person name="Yang W."/>
            <person name="Yang Z."/>
            <person name="Yang Z."/>
            <person name="Zhou J."/>
            <person name="Zhu J."/>
            <person name="Brent C.S."/>
            <person name="Elsik C.G."/>
            <person name="Goodisman M.A."/>
            <person name="Liberles D.A."/>
            <person name="Roe R.M."/>
            <person name="Vargo E.L."/>
            <person name="Vilcinskas A."/>
            <person name="Wang J."/>
            <person name="Bornberg-Bauer E."/>
            <person name="Korb J."/>
            <person name="Zhang G."/>
            <person name="Liebig J."/>
        </authorList>
    </citation>
    <scope>NUCLEOTIDE SEQUENCE [LARGE SCALE GENOMIC DNA]</scope>
    <source>
        <tissue evidence="10">Whole organism</tissue>
    </source>
</reference>
<feature type="transmembrane region" description="Helical" evidence="9">
    <location>
        <begin position="150"/>
        <end position="169"/>
    </location>
</feature>
<dbReference type="GO" id="GO:0005549">
    <property type="term" value="F:odorant binding"/>
    <property type="evidence" value="ECO:0007669"/>
    <property type="project" value="InterPro"/>
</dbReference>
<protein>
    <recommendedName>
        <fullName evidence="12">Odorant receptor</fullName>
    </recommendedName>
</protein>
<keyword evidence="7" id="KW-0675">Receptor</keyword>
<evidence type="ECO:0000256" key="7">
    <source>
        <dbReference type="ARBA" id="ARBA00023170"/>
    </source>
</evidence>
<evidence type="ECO:0000256" key="5">
    <source>
        <dbReference type="ARBA" id="ARBA00022989"/>
    </source>
</evidence>
<dbReference type="AlphaFoldDB" id="A0A067R7U2"/>
<feature type="transmembrane region" description="Helical" evidence="9">
    <location>
        <begin position="52"/>
        <end position="75"/>
    </location>
</feature>
<dbReference type="InParanoid" id="A0A067R7U2"/>
<sequence length="495" mass="57604">MHSTAKTINNDQIVNGYHQELVKPQLLMLTLSGLLPPKSWSSSRWKSIMYDVYTFLSFIFHIPFFLFQIMGVYVFWGNLQIVTGIIFQMTVCFDGLVILVYFTYHRKYLVKIIEMLGTKFVPYLRKVGSSKKQDDIMREAIKFSNTMTKILMIIFVVVMSAWCVFPFFVKYWSHEQEAEIANYTNVRVHFEYFVIATWLPDKAFTSPMYEIIYACQFFYIWSIVANFTVGNMVFSSIFYGISIQFQLLATSIRDIDDICTDLNAEFKNKEDMRSDRTHLASDISDKEAYDRYPLRGTFQSSTDTFQVKFLNDEAFAGAYEICCKDITDSAHWNDVTTDTNTCSETAYMIECINYHQCLLKFCDEVDDFLSPLLLIYIVMYEAMICVPLYQLVMGEADNMFRFFTSAVDATFLPLTICLSGEMLSTQSMAVRKAAYECRWYHRSQSLKKLLQMILIRTKEPVKMTAGKFFVISLETFANIANKVFAYFTVLKNMQP</sequence>
<dbReference type="PANTHER" id="PTHR21137">
    <property type="entry name" value="ODORANT RECEPTOR"/>
    <property type="match status" value="1"/>
</dbReference>
<feature type="transmembrane region" description="Helical" evidence="9">
    <location>
        <begin position="368"/>
        <end position="390"/>
    </location>
</feature>
<comment type="subcellular location">
    <subcellularLocation>
        <location evidence="1">Membrane</location>
        <topology evidence="1">Multi-pass membrane protein</topology>
    </subcellularLocation>
</comment>
<feature type="transmembrane region" description="Helical" evidence="9">
    <location>
        <begin position="218"/>
        <end position="241"/>
    </location>
</feature>
<evidence type="ECO:0000256" key="6">
    <source>
        <dbReference type="ARBA" id="ARBA00023136"/>
    </source>
</evidence>
<keyword evidence="3 9" id="KW-0812">Transmembrane</keyword>
<keyword evidence="2" id="KW-0716">Sensory transduction</keyword>
<evidence type="ECO:0000256" key="3">
    <source>
        <dbReference type="ARBA" id="ARBA00022692"/>
    </source>
</evidence>